<reference evidence="1 2" key="1">
    <citation type="journal article" date="2018" name="Biotechnol. Biofuels">
        <title>Integrative visual omics of the white-rot fungus Polyporus brumalis exposes the biotechnological potential of its oxidative enzymes for delignifying raw plant biomass.</title>
        <authorList>
            <person name="Miyauchi S."/>
            <person name="Rancon A."/>
            <person name="Drula E."/>
            <person name="Hage H."/>
            <person name="Chaduli D."/>
            <person name="Favel A."/>
            <person name="Grisel S."/>
            <person name="Henrissat B."/>
            <person name="Herpoel-Gimbert I."/>
            <person name="Ruiz-Duenas F.J."/>
            <person name="Chevret D."/>
            <person name="Hainaut M."/>
            <person name="Lin J."/>
            <person name="Wang M."/>
            <person name="Pangilinan J."/>
            <person name="Lipzen A."/>
            <person name="Lesage-Meessen L."/>
            <person name="Navarro D."/>
            <person name="Riley R."/>
            <person name="Grigoriev I.V."/>
            <person name="Zhou S."/>
            <person name="Raouche S."/>
            <person name="Rosso M.N."/>
        </authorList>
    </citation>
    <scope>NUCLEOTIDE SEQUENCE [LARGE SCALE GENOMIC DNA]</scope>
    <source>
        <strain evidence="1 2">BRFM 1820</strain>
    </source>
</reference>
<sequence length="104" mass="11238">MVRYHATWCQQAKCSLLLALRAASIAMSSFTPQACLALLNPPDWRLPPSNLSPWSPLPIRSHDCLHGRLGGAAECPGMVSVWSQLCQIHLVPRGIFAKVGSCGS</sequence>
<name>A0A371CPN7_9APHY</name>
<proteinExistence type="predicted"/>
<evidence type="ECO:0000313" key="1">
    <source>
        <dbReference type="EMBL" id="RDX42260.1"/>
    </source>
</evidence>
<dbReference type="Proteomes" id="UP000256964">
    <property type="component" value="Unassembled WGS sequence"/>
</dbReference>
<evidence type="ECO:0000313" key="2">
    <source>
        <dbReference type="Proteomes" id="UP000256964"/>
    </source>
</evidence>
<accession>A0A371CPN7</accession>
<protein>
    <submittedName>
        <fullName evidence="1">Uncharacterized protein</fullName>
    </submittedName>
</protein>
<keyword evidence="2" id="KW-1185">Reference proteome</keyword>
<organism evidence="1 2">
    <name type="scientific">Lentinus brumalis</name>
    <dbReference type="NCBI Taxonomy" id="2498619"/>
    <lineage>
        <taxon>Eukaryota</taxon>
        <taxon>Fungi</taxon>
        <taxon>Dikarya</taxon>
        <taxon>Basidiomycota</taxon>
        <taxon>Agaricomycotina</taxon>
        <taxon>Agaricomycetes</taxon>
        <taxon>Polyporales</taxon>
        <taxon>Polyporaceae</taxon>
        <taxon>Lentinus</taxon>
    </lineage>
</organism>
<dbReference type="EMBL" id="KZ857489">
    <property type="protein sequence ID" value="RDX42260.1"/>
    <property type="molecule type" value="Genomic_DNA"/>
</dbReference>
<dbReference type="AlphaFoldDB" id="A0A371CPN7"/>
<gene>
    <name evidence="1" type="ORF">OH76DRAFT_137230</name>
</gene>